<feature type="non-terminal residue" evidence="7">
    <location>
        <position position="518"/>
    </location>
</feature>
<feature type="compositionally biased region" description="Basic and acidic residues" evidence="5">
    <location>
        <begin position="221"/>
        <end position="232"/>
    </location>
</feature>
<feature type="compositionally biased region" description="Basic and acidic residues" evidence="5">
    <location>
        <begin position="7"/>
        <end position="79"/>
    </location>
</feature>
<proteinExistence type="predicted"/>
<comment type="caution">
    <text evidence="7">The sequence shown here is derived from an EMBL/GenBank/DDBJ whole genome shotgun (WGS) entry which is preliminary data.</text>
</comment>
<dbReference type="InterPro" id="IPR001876">
    <property type="entry name" value="Znf_RanBP2"/>
</dbReference>
<dbReference type="Proteomes" id="UP001189429">
    <property type="component" value="Unassembled WGS sequence"/>
</dbReference>
<sequence length="518" mass="55638">SRSASRPRGDRERGRRREGSGDRRDERRNGEREDRRREGSGDRRGGNNDGRLADRRGDARDRREDRRDGRREDRRDGGRRGARRSRSRRSRSRRSRSRRRADGGGAGAPRRSGAPPAAVGSRQRFEDWSCPACGDLNFARRAECRKCGAPRQARGAGAHAEDSRGAGARADDWKGASARAEDWTCPACTYLNFARRAECGRCGTPRPAGGSAALAGPAPEWGERRRQEEPRPEAAGWQPRGWAEGGGGEWPGRGEWRAREPWPEGAGAAAEPPPEAEEAEELDGPPRLVDFLVSSSDKLTETMLPPQSKATARARFDHPALRDMSLPPEVRVRIEQMKPPPVGGRYWDPDGSHEQPVAEPMAGGAPPGGLGDPAAFRDAPFPDGPGAPASLPATASLYGLGDPAAACADAGPIPGLGAQAFWDGTLPEDPEAPWAFDESTAVEAERLASMDGPTREAADAALHGCSREPRPAGWPSSDAELDAALPPGAAWPPPPPPGCTPRQASEHSHLVASKLCRR</sequence>
<keyword evidence="1" id="KW-0479">Metal-binding</keyword>
<feature type="domain" description="RanBP2-type" evidence="6">
    <location>
        <begin position="179"/>
        <end position="208"/>
    </location>
</feature>
<evidence type="ECO:0000259" key="6">
    <source>
        <dbReference type="PROSITE" id="PS50199"/>
    </source>
</evidence>
<feature type="compositionally biased region" description="Basic and acidic residues" evidence="5">
    <location>
        <begin position="159"/>
        <end position="176"/>
    </location>
</feature>
<feature type="region of interest" description="Disordered" evidence="5">
    <location>
        <begin position="147"/>
        <end position="176"/>
    </location>
</feature>
<feature type="compositionally biased region" description="Basic and acidic residues" evidence="5">
    <location>
        <begin position="252"/>
        <end position="262"/>
    </location>
</feature>
<evidence type="ECO:0000256" key="2">
    <source>
        <dbReference type="ARBA" id="ARBA00022771"/>
    </source>
</evidence>
<dbReference type="InterPro" id="IPR036443">
    <property type="entry name" value="Znf_RanBP2_sf"/>
</dbReference>
<accession>A0ABN9WB45</accession>
<reference evidence="7" key="1">
    <citation type="submission" date="2023-10" db="EMBL/GenBank/DDBJ databases">
        <authorList>
            <person name="Chen Y."/>
            <person name="Shah S."/>
            <person name="Dougan E. K."/>
            <person name="Thang M."/>
            <person name="Chan C."/>
        </authorList>
    </citation>
    <scope>NUCLEOTIDE SEQUENCE [LARGE SCALE GENOMIC DNA]</scope>
</reference>
<dbReference type="PANTHER" id="PTHR23111:SF40">
    <property type="entry name" value="RNA-BINDING PROTEIN INVOLVED IN HETEROCHROMATIN ASSEMBLY-RELATED"/>
    <property type="match status" value="1"/>
</dbReference>
<dbReference type="PROSITE" id="PS50199">
    <property type="entry name" value="ZF_RANBP2_2"/>
    <property type="match status" value="2"/>
</dbReference>
<gene>
    <name evidence="7" type="ORF">PCOR1329_LOCUS65699</name>
</gene>
<keyword evidence="8" id="KW-1185">Reference proteome</keyword>
<name>A0ABN9WB45_9DINO</name>
<dbReference type="Gene3D" id="4.10.1060.10">
    <property type="entry name" value="Zinc finger, RanBP2-type"/>
    <property type="match status" value="2"/>
</dbReference>
<feature type="domain" description="RanBP2-type" evidence="6">
    <location>
        <begin position="124"/>
        <end position="153"/>
    </location>
</feature>
<feature type="region of interest" description="Disordered" evidence="5">
    <location>
        <begin position="1"/>
        <end position="125"/>
    </location>
</feature>
<evidence type="ECO:0000256" key="3">
    <source>
        <dbReference type="ARBA" id="ARBA00022833"/>
    </source>
</evidence>
<feature type="region of interest" description="Disordered" evidence="5">
    <location>
        <begin position="204"/>
        <end position="433"/>
    </location>
</feature>
<feature type="compositionally biased region" description="Acidic residues" evidence="5">
    <location>
        <begin position="274"/>
        <end position="283"/>
    </location>
</feature>
<evidence type="ECO:0000256" key="1">
    <source>
        <dbReference type="ARBA" id="ARBA00022723"/>
    </source>
</evidence>
<dbReference type="Pfam" id="PF00641">
    <property type="entry name" value="Zn_ribbon_RanBP"/>
    <property type="match status" value="2"/>
</dbReference>
<keyword evidence="2 4" id="KW-0863">Zinc-finger</keyword>
<evidence type="ECO:0000313" key="8">
    <source>
        <dbReference type="Proteomes" id="UP001189429"/>
    </source>
</evidence>
<organism evidence="7 8">
    <name type="scientific">Prorocentrum cordatum</name>
    <dbReference type="NCBI Taxonomy" id="2364126"/>
    <lineage>
        <taxon>Eukaryota</taxon>
        <taxon>Sar</taxon>
        <taxon>Alveolata</taxon>
        <taxon>Dinophyceae</taxon>
        <taxon>Prorocentrales</taxon>
        <taxon>Prorocentraceae</taxon>
        <taxon>Prorocentrum</taxon>
    </lineage>
</organism>
<feature type="non-terminal residue" evidence="7">
    <location>
        <position position="1"/>
    </location>
</feature>
<evidence type="ECO:0000256" key="4">
    <source>
        <dbReference type="PROSITE-ProRule" id="PRU00322"/>
    </source>
</evidence>
<dbReference type="PROSITE" id="PS01358">
    <property type="entry name" value="ZF_RANBP2_1"/>
    <property type="match status" value="2"/>
</dbReference>
<keyword evidence="3" id="KW-0862">Zinc</keyword>
<dbReference type="PANTHER" id="PTHR23111">
    <property type="entry name" value="ZINC FINGER PROTEIN"/>
    <property type="match status" value="1"/>
</dbReference>
<dbReference type="EMBL" id="CAUYUJ010018421">
    <property type="protein sequence ID" value="CAK0883492.1"/>
    <property type="molecule type" value="Genomic_DNA"/>
</dbReference>
<dbReference type="SMART" id="SM00547">
    <property type="entry name" value="ZnF_RBZ"/>
    <property type="match status" value="2"/>
</dbReference>
<feature type="compositionally biased region" description="Low complexity" evidence="5">
    <location>
        <begin position="207"/>
        <end position="219"/>
    </location>
</feature>
<feature type="compositionally biased region" description="Pro residues" evidence="5">
    <location>
        <begin position="489"/>
        <end position="499"/>
    </location>
</feature>
<feature type="region of interest" description="Disordered" evidence="5">
    <location>
        <begin position="447"/>
        <end position="518"/>
    </location>
</feature>
<protein>
    <recommendedName>
        <fullName evidence="6">RanBP2-type domain-containing protein</fullName>
    </recommendedName>
</protein>
<feature type="compositionally biased region" description="Low complexity" evidence="5">
    <location>
        <begin position="401"/>
        <end position="415"/>
    </location>
</feature>
<feature type="compositionally biased region" description="Basic residues" evidence="5">
    <location>
        <begin position="80"/>
        <end position="99"/>
    </location>
</feature>
<evidence type="ECO:0000256" key="5">
    <source>
        <dbReference type="SAM" id="MobiDB-lite"/>
    </source>
</evidence>
<feature type="compositionally biased region" description="Low complexity" evidence="5">
    <location>
        <begin position="372"/>
        <end position="389"/>
    </location>
</feature>
<dbReference type="SUPFAM" id="SSF90209">
    <property type="entry name" value="Ran binding protein zinc finger-like"/>
    <property type="match status" value="2"/>
</dbReference>
<feature type="compositionally biased region" description="Basic and acidic residues" evidence="5">
    <location>
        <begin position="447"/>
        <end position="458"/>
    </location>
</feature>
<evidence type="ECO:0000313" key="7">
    <source>
        <dbReference type="EMBL" id="CAK0883492.1"/>
    </source>
</evidence>